<gene>
    <name evidence="1" type="ORF">UFOVP760_166</name>
</gene>
<accession>A0A6J7X916</accession>
<dbReference type="EMBL" id="LR798360">
    <property type="protein sequence ID" value="CAB5226390.1"/>
    <property type="molecule type" value="Genomic_DNA"/>
</dbReference>
<protein>
    <submittedName>
        <fullName evidence="1">Uncharacterized protein</fullName>
    </submittedName>
</protein>
<reference evidence="1" key="1">
    <citation type="submission" date="2020-05" db="EMBL/GenBank/DDBJ databases">
        <authorList>
            <person name="Chiriac C."/>
            <person name="Salcher M."/>
            <person name="Ghai R."/>
            <person name="Kavagutti S V."/>
        </authorList>
    </citation>
    <scope>NUCLEOTIDE SEQUENCE</scope>
</reference>
<name>A0A6J7X916_9CAUD</name>
<evidence type="ECO:0000313" key="1">
    <source>
        <dbReference type="EMBL" id="CAB5226390.1"/>
    </source>
</evidence>
<organism evidence="1">
    <name type="scientific">uncultured Caudovirales phage</name>
    <dbReference type="NCBI Taxonomy" id="2100421"/>
    <lineage>
        <taxon>Viruses</taxon>
        <taxon>Duplodnaviria</taxon>
        <taxon>Heunggongvirae</taxon>
        <taxon>Uroviricota</taxon>
        <taxon>Caudoviricetes</taxon>
        <taxon>Peduoviridae</taxon>
        <taxon>Maltschvirus</taxon>
        <taxon>Maltschvirus maltsch</taxon>
    </lineage>
</organism>
<sequence length="124" mass="14261">MSNNKIKTPSYFIKRLRDNGFIVLRLFSVYAKSDPRRWTIMVNPSESSVIITCYNNKNDLGEILFELNDGGARIPRNFSIKTDSIEVIIDYLLSHGVCNNAVYHGRSRYISKGLNNNDERQEAE</sequence>
<proteinExistence type="predicted"/>